<feature type="compositionally biased region" description="Basic and acidic residues" evidence="1">
    <location>
        <begin position="18"/>
        <end position="31"/>
    </location>
</feature>
<reference evidence="2 3" key="1">
    <citation type="submission" date="2024-01" db="EMBL/GenBank/DDBJ databases">
        <title>Genome assemblies of Stephania.</title>
        <authorList>
            <person name="Yang L."/>
        </authorList>
    </citation>
    <scope>NUCLEOTIDE SEQUENCE [LARGE SCALE GENOMIC DNA]</scope>
    <source>
        <strain evidence="2">JXDWG</strain>
        <tissue evidence="2">Leaf</tissue>
    </source>
</reference>
<organism evidence="2 3">
    <name type="scientific">Stephania cephalantha</name>
    <dbReference type="NCBI Taxonomy" id="152367"/>
    <lineage>
        <taxon>Eukaryota</taxon>
        <taxon>Viridiplantae</taxon>
        <taxon>Streptophyta</taxon>
        <taxon>Embryophyta</taxon>
        <taxon>Tracheophyta</taxon>
        <taxon>Spermatophyta</taxon>
        <taxon>Magnoliopsida</taxon>
        <taxon>Ranunculales</taxon>
        <taxon>Menispermaceae</taxon>
        <taxon>Menispermoideae</taxon>
        <taxon>Cissampelideae</taxon>
        <taxon>Stephania</taxon>
    </lineage>
</organism>
<proteinExistence type="predicted"/>
<sequence length="119" mass="13034">MASRTAPTARLRCKAGRAARDTARSRTRDRMVATSQECGGRRIKQIAACDDARSREVARLPEKTTSSGSKKAAWQRRGWSDSLADGSRMQRAGMAAMASMVALQWWQQSAREQSGATAM</sequence>
<name>A0AAP0FHF9_9MAGN</name>
<dbReference type="Proteomes" id="UP001419268">
    <property type="component" value="Unassembled WGS sequence"/>
</dbReference>
<comment type="caution">
    <text evidence="2">The sequence shown here is derived from an EMBL/GenBank/DDBJ whole genome shotgun (WGS) entry which is preliminary data.</text>
</comment>
<dbReference type="AlphaFoldDB" id="A0AAP0FHF9"/>
<evidence type="ECO:0000313" key="2">
    <source>
        <dbReference type="EMBL" id="KAK9105564.1"/>
    </source>
</evidence>
<accession>A0AAP0FHF9</accession>
<keyword evidence="3" id="KW-1185">Reference proteome</keyword>
<evidence type="ECO:0000256" key="1">
    <source>
        <dbReference type="SAM" id="MobiDB-lite"/>
    </source>
</evidence>
<gene>
    <name evidence="2" type="ORF">Scep_022408</name>
</gene>
<feature type="region of interest" description="Disordered" evidence="1">
    <location>
        <begin position="58"/>
        <end position="85"/>
    </location>
</feature>
<protein>
    <submittedName>
        <fullName evidence="2">Uncharacterized protein</fullName>
    </submittedName>
</protein>
<evidence type="ECO:0000313" key="3">
    <source>
        <dbReference type="Proteomes" id="UP001419268"/>
    </source>
</evidence>
<dbReference type="EMBL" id="JBBNAG010000009">
    <property type="protein sequence ID" value="KAK9105564.1"/>
    <property type="molecule type" value="Genomic_DNA"/>
</dbReference>
<feature type="region of interest" description="Disordered" evidence="1">
    <location>
        <begin position="1"/>
        <end position="37"/>
    </location>
</feature>